<keyword evidence="2" id="KW-0472">Membrane</keyword>
<evidence type="ECO:0000256" key="2">
    <source>
        <dbReference type="SAM" id="Phobius"/>
    </source>
</evidence>
<dbReference type="Proteomes" id="UP000016930">
    <property type="component" value="Unassembled WGS sequence"/>
</dbReference>
<evidence type="ECO:0000256" key="1">
    <source>
        <dbReference type="SAM" id="MobiDB-lite"/>
    </source>
</evidence>
<sequence length="107" mass="11906">MYTVNPRLSARSPTVVLWKGAYRMRLAPALASPPPHTVFGKNSLRVRAEPHTHERRLVLFLFTLVCGTLACFRAAYHLFTTRYATPAARDADTGAPRVAVATRTTPR</sequence>
<organism evidence="3 4">
    <name type="scientific">Ceriporiopsis subvermispora (strain B)</name>
    <name type="common">White-rot fungus</name>
    <name type="synonym">Gelatoporia subvermispora</name>
    <dbReference type="NCBI Taxonomy" id="914234"/>
    <lineage>
        <taxon>Eukaryota</taxon>
        <taxon>Fungi</taxon>
        <taxon>Dikarya</taxon>
        <taxon>Basidiomycota</taxon>
        <taxon>Agaricomycotina</taxon>
        <taxon>Agaricomycetes</taxon>
        <taxon>Polyporales</taxon>
        <taxon>Gelatoporiaceae</taxon>
        <taxon>Gelatoporia</taxon>
    </lineage>
</organism>
<feature type="region of interest" description="Disordered" evidence="1">
    <location>
        <begin position="88"/>
        <end position="107"/>
    </location>
</feature>
<protein>
    <submittedName>
        <fullName evidence="3">Uncharacterized protein</fullName>
    </submittedName>
</protein>
<dbReference type="EMBL" id="KB445830">
    <property type="protein sequence ID" value="EMD30897.1"/>
    <property type="molecule type" value="Genomic_DNA"/>
</dbReference>
<keyword evidence="2" id="KW-1133">Transmembrane helix</keyword>
<dbReference type="AlphaFoldDB" id="M2QY98"/>
<reference evidence="3 4" key="1">
    <citation type="journal article" date="2012" name="Proc. Natl. Acad. Sci. U.S.A.">
        <title>Comparative genomics of Ceriporiopsis subvermispora and Phanerochaete chrysosporium provide insight into selective ligninolysis.</title>
        <authorList>
            <person name="Fernandez-Fueyo E."/>
            <person name="Ruiz-Duenas F.J."/>
            <person name="Ferreira P."/>
            <person name="Floudas D."/>
            <person name="Hibbett D.S."/>
            <person name="Canessa P."/>
            <person name="Larrondo L.F."/>
            <person name="James T.Y."/>
            <person name="Seelenfreund D."/>
            <person name="Lobos S."/>
            <person name="Polanco R."/>
            <person name="Tello M."/>
            <person name="Honda Y."/>
            <person name="Watanabe T."/>
            <person name="Watanabe T."/>
            <person name="Ryu J.S."/>
            <person name="Kubicek C.P."/>
            <person name="Schmoll M."/>
            <person name="Gaskell J."/>
            <person name="Hammel K.E."/>
            <person name="St John F.J."/>
            <person name="Vanden Wymelenberg A."/>
            <person name="Sabat G."/>
            <person name="Splinter BonDurant S."/>
            <person name="Syed K."/>
            <person name="Yadav J.S."/>
            <person name="Doddapaneni H."/>
            <person name="Subramanian V."/>
            <person name="Lavin J.L."/>
            <person name="Oguiza J.A."/>
            <person name="Perez G."/>
            <person name="Pisabarro A.G."/>
            <person name="Ramirez L."/>
            <person name="Santoyo F."/>
            <person name="Master E."/>
            <person name="Coutinho P.M."/>
            <person name="Henrissat B."/>
            <person name="Lombard V."/>
            <person name="Magnuson J.K."/>
            <person name="Kuees U."/>
            <person name="Hori C."/>
            <person name="Igarashi K."/>
            <person name="Samejima M."/>
            <person name="Held B.W."/>
            <person name="Barry K.W."/>
            <person name="LaButti K.M."/>
            <person name="Lapidus A."/>
            <person name="Lindquist E.A."/>
            <person name="Lucas S.M."/>
            <person name="Riley R."/>
            <person name="Salamov A.A."/>
            <person name="Hoffmeister D."/>
            <person name="Schwenk D."/>
            <person name="Hadar Y."/>
            <person name="Yarden O."/>
            <person name="de Vries R.P."/>
            <person name="Wiebenga A."/>
            <person name="Stenlid J."/>
            <person name="Eastwood D."/>
            <person name="Grigoriev I.V."/>
            <person name="Berka R.M."/>
            <person name="Blanchette R.A."/>
            <person name="Kersten P."/>
            <person name="Martinez A.T."/>
            <person name="Vicuna R."/>
            <person name="Cullen D."/>
        </authorList>
    </citation>
    <scope>NUCLEOTIDE SEQUENCE [LARGE SCALE GENOMIC DNA]</scope>
    <source>
        <strain evidence="3 4">B</strain>
    </source>
</reference>
<keyword evidence="2" id="KW-0812">Transmembrane</keyword>
<gene>
    <name evidence="3" type="ORF">CERSUDRAFT_100906</name>
</gene>
<evidence type="ECO:0000313" key="3">
    <source>
        <dbReference type="EMBL" id="EMD30897.1"/>
    </source>
</evidence>
<feature type="transmembrane region" description="Helical" evidence="2">
    <location>
        <begin position="57"/>
        <end position="76"/>
    </location>
</feature>
<name>M2QY98_CERS8</name>
<evidence type="ECO:0000313" key="4">
    <source>
        <dbReference type="Proteomes" id="UP000016930"/>
    </source>
</evidence>
<proteinExistence type="predicted"/>
<accession>M2QY98</accession>
<dbReference type="HOGENOM" id="CLU_161529_0_0_1"/>
<keyword evidence="4" id="KW-1185">Reference proteome</keyword>